<accession>A0ABT8MTX2</accession>
<evidence type="ECO:0000256" key="1">
    <source>
        <dbReference type="SAM" id="Phobius"/>
    </source>
</evidence>
<evidence type="ECO:0000313" key="4">
    <source>
        <dbReference type="Proteomes" id="UP001172054"/>
    </source>
</evidence>
<dbReference type="Gene3D" id="2.10.109.10">
    <property type="entry name" value="Umud Fragment, subunit A"/>
    <property type="match status" value="1"/>
</dbReference>
<keyword evidence="1" id="KW-0472">Membrane</keyword>
<dbReference type="InterPro" id="IPR019533">
    <property type="entry name" value="Peptidase_S26"/>
</dbReference>
<dbReference type="Proteomes" id="UP001172054">
    <property type="component" value="Unassembled WGS sequence"/>
</dbReference>
<keyword evidence="4" id="KW-1185">Reference proteome</keyword>
<proteinExistence type="predicted"/>
<organism evidence="3 4">
    <name type="scientific">Planococcus liqunii</name>
    <dbReference type="NCBI Taxonomy" id="3058394"/>
    <lineage>
        <taxon>Bacteria</taxon>
        <taxon>Bacillati</taxon>
        <taxon>Bacillota</taxon>
        <taxon>Bacilli</taxon>
        <taxon>Bacillales</taxon>
        <taxon>Caryophanaceae</taxon>
        <taxon>Planococcus</taxon>
    </lineage>
</organism>
<name>A0ABT8MTX2_9BACL</name>
<dbReference type="Pfam" id="PF10502">
    <property type="entry name" value="Peptidase_S26"/>
    <property type="match status" value="1"/>
</dbReference>
<evidence type="ECO:0000313" key="3">
    <source>
        <dbReference type="EMBL" id="MDN7228238.1"/>
    </source>
</evidence>
<dbReference type="SUPFAM" id="SSF51306">
    <property type="entry name" value="LexA/Signal peptidase"/>
    <property type="match status" value="1"/>
</dbReference>
<dbReference type="RefSeq" id="WP_301726696.1">
    <property type="nucleotide sequence ID" value="NZ_JAUJWW010000005.1"/>
</dbReference>
<gene>
    <name evidence="3" type="ORF">QWY15_13115</name>
</gene>
<dbReference type="CDD" id="cd06462">
    <property type="entry name" value="Peptidase_S24_S26"/>
    <property type="match status" value="1"/>
</dbReference>
<feature type="transmembrane region" description="Helical" evidence="1">
    <location>
        <begin position="48"/>
        <end position="67"/>
    </location>
</feature>
<dbReference type="InterPro" id="IPR036286">
    <property type="entry name" value="LexA/Signal_pep-like_sf"/>
</dbReference>
<keyword evidence="1" id="KW-0812">Transmembrane</keyword>
<evidence type="ECO:0000259" key="2">
    <source>
        <dbReference type="Pfam" id="PF10502"/>
    </source>
</evidence>
<sequence>MNKLKREMDAFIGSNPRFKESLKQKIRMEIKNVNREEASTKSKSPIKYAAVFVLLLSAISVFLVLNLNKGEPEPQNKNFGQPETAVLTDSSTEAEIAVFTEYDAPMEILNFKYDAMDQGNHEYTVYPLLIDPQAYEDKSVSRGDVIVYEMEAFDGKKKTVSRIIGLPGETIEIKEGQVYVIGQQLNTFYGKAHRMGIGSLEEYDAALKAQGAEQNVGSMKEIFSQTTAAFRLAKDEVFVAGDDWFRGSQETLLLSEIEGEVMGYIK</sequence>
<dbReference type="EMBL" id="JAUJWW010000005">
    <property type="protein sequence ID" value="MDN7228238.1"/>
    <property type="molecule type" value="Genomic_DNA"/>
</dbReference>
<keyword evidence="1" id="KW-1133">Transmembrane helix</keyword>
<feature type="domain" description="Peptidase S26" evidence="2">
    <location>
        <begin position="131"/>
        <end position="243"/>
    </location>
</feature>
<protein>
    <submittedName>
        <fullName evidence="3">S26 family signal peptidase</fullName>
    </submittedName>
</protein>
<comment type="caution">
    <text evidence="3">The sequence shown here is derived from an EMBL/GenBank/DDBJ whole genome shotgun (WGS) entry which is preliminary data.</text>
</comment>
<reference evidence="3 4" key="1">
    <citation type="submission" date="2023-06" db="EMBL/GenBank/DDBJ databases">
        <title>Novel species in genus Planococcus.</title>
        <authorList>
            <person name="Ning S."/>
        </authorList>
    </citation>
    <scope>NUCLEOTIDE SEQUENCE [LARGE SCALE GENOMIC DNA]</scope>
    <source>
        <strain evidence="3 4">N064</strain>
    </source>
</reference>